<evidence type="ECO:0000313" key="2">
    <source>
        <dbReference type="Proteomes" id="UP000193986"/>
    </source>
</evidence>
<dbReference type="InterPro" id="IPR008729">
    <property type="entry name" value="PA_de_COase"/>
</dbReference>
<dbReference type="AlphaFoldDB" id="A0A1Y2AC99"/>
<dbReference type="OrthoDB" id="4415004at2759"/>
<sequence length="175" mass="20271">MIHPNDPKVKAQWEKDIGDVHLLYDYNAKNPETGADEKWRYEMWFSHEDRITYAIHGGPMAGRFNYQKADYQCIRPGELWQCNWLEETGTICSLVYDIPNKRISTLLGFSHGHWYNPEKAHGDKRNPEDFARWRELAKEGKSQSDRFMLNEQADIVEAFKGAGDLAPIDPTAPTL</sequence>
<gene>
    <name evidence="1" type="ORF">BCR39DRAFT_555433</name>
</gene>
<dbReference type="GO" id="GO:0016831">
    <property type="term" value="F:carboxy-lyase activity"/>
    <property type="evidence" value="ECO:0007669"/>
    <property type="project" value="InterPro"/>
</dbReference>
<dbReference type="Pfam" id="PF05870">
    <property type="entry name" value="PA_decarbox"/>
    <property type="match status" value="1"/>
</dbReference>
<dbReference type="PANTHER" id="PTHR40087:SF1">
    <property type="entry name" value="PHENOLIC ACID DECARBOXYLASE PADC"/>
    <property type="match status" value="1"/>
</dbReference>
<dbReference type="PANTHER" id="PTHR40087">
    <property type="entry name" value="PHENOLIC ACID DECARBOXYLASE PADC"/>
    <property type="match status" value="1"/>
</dbReference>
<evidence type="ECO:0000313" key="1">
    <source>
        <dbReference type="EMBL" id="ORY20199.1"/>
    </source>
</evidence>
<accession>A0A1Y2AC99</accession>
<dbReference type="InterPro" id="IPR012674">
    <property type="entry name" value="Calycin"/>
</dbReference>
<keyword evidence="2" id="KW-1185">Reference proteome</keyword>
<protein>
    <submittedName>
        <fullName evidence="1">Calycin-like protein</fullName>
    </submittedName>
</protein>
<proteinExistence type="predicted"/>
<dbReference type="SUPFAM" id="SSF50814">
    <property type="entry name" value="Lipocalins"/>
    <property type="match status" value="1"/>
</dbReference>
<name>A0A1Y2AC99_9TREE</name>
<comment type="caution">
    <text evidence="1">The sequence shown here is derived from an EMBL/GenBank/DDBJ whole genome shotgun (WGS) entry which is preliminary data.</text>
</comment>
<dbReference type="Gene3D" id="2.40.128.20">
    <property type="match status" value="1"/>
</dbReference>
<reference evidence="1 2" key="1">
    <citation type="submission" date="2016-07" db="EMBL/GenBank/DDBJ databases">
        <title>Pervasive Adenine N6-methylation of Active Genes in Fungi.</title>
        <authorList>
            <consortium name="DOE Joint Genome Institute"/>
            <person name="Mondo S.J."/>
            <person name="Dannebaum R.O."/>
            <person name="Kuo R.C."/>
            <person name="Labutti K."/>
            <person name="Haridas S."/>
            <person name="Kuo A."/>
            <person name="Salamov A."/>
            <person name="Ahrendt S.R."/>
            <person name="Lipzen A."/>
            <person name="Sullivan W."/>
            <person name="Andreopoulos W.B."/>
            <person name="Clum A."/>
            <person name="Lindquist E."/>
            <person name="Daum C."/>
            <person name="Ramamoorthy G.K."/>
            <person name="Gryganskyi A."/>
            <person name="Culley D."/>
            <person name="Magnuson J.K."/>
            <person name="James T.Y."/>
            <person name="O'Malley M.A."/>
            <person name="Stajich J.E."/>
            <person name="Spatafora J.W."/>
            <person name="Visel A."/>
            <person name="Grigoriev I.V."/>
        </authorList>
    </citation>
    <scope>NUCLEOTIDE SEQUENCE [LARGE SCALE GENOMIC DNA]</scope>
    <source>
        <strain evidence="1 2">68-887.2</strain>
    </source>
</reference>
<dbReference type="Proteomes" id="UP000193986">
    <property type="component" value="Unassembled WGS sequence"/>
</dbReference>
<dbReference type="InParanoid" id="A0A1Y2AC99"/>
<dbReference type="EMBL" id="MCFC01000145">
    <property type="protein sequence ID" value="ORY20199.1"/>
    <property type="molecule type" value="Genomic_DNA"/>
</dbReference>
<organism evidence="1 2">
    <name type="scientific">Naematelia encephala</name>
    <dbReference type="NCBI Taxonomy" id="71784"/>
    <lineage>
        <taxon>Eukaryota</taxon>
        <taxon>Fungi</taxon>
        <taxon>Dikarya</taxon>
        <taxon>Basidiomycota</taxon>
        <taxon>Agaricomycotina</taxon>
        <taxon>Tremellomycetes</taxon>
        <taxon>Tremellales</taxon>
        <taxon>Naemateliaceae</taxon>
        <taxon>Naematelia</taxon>
    </lineage>
</organism>